<accession>A0A6A6QPX8</accession>
<dbReference type="Gene3D" id="2.10.110.10">
    <property type="entry name" value="Cysteine Rich Protein"/>
    <property type="match status" value="1"/>
</dbReference>
<dbReference type="EMBL" id="MU004190">
    <property type="protein sequence ID" value="KAF2494538.1"/>
    <property type="molecule type" value="Genomic_DNA"/>
</dbReference>
<keyword evidence="7" id="KW-1185">Reference proteome</keyword>
<dbReference type="GO" id="GO:0030695">
    <property type="term" value="F:GTPase regulator activity"/>
    <property type="evidence" value="ECO:0007669"/>
    <property type="project" value="UniProtKB-ARBA"/>
</dbReference>
<dbReference type="PROSITE" id="PS50023">
    <property type="entry name" value="LIM_DOMAIN_2"/>
    <property type="match status" value="1"/>
</dbReference>
<evidence type="ECO:0000313" key="7">
    <source>
        <dbReference type="Proteomes" id="UP000799750"/>
    </source>
</evidence>
<protein>
    <recommendedName>
        <fullName evidence="5">LIM zinc-binding domain-containing protein</fullName>
    </recommendedName>
</protein>
<dbReference type="InterPro" id="IPR031348">
    <property type="entry name" value="PigL_N"/>
</dbReference>
<dbReference type="AlphaFoldDB" id="A0A6A6QPX8"/>
<keyword evidence="3" id="KW-0440">LIM domain</keyword>
<dbReference type="PROSITE" id="PS00478">
    <property type="entry name" value="LIM_DOMAIN_1"/>
    <property type="match status" value="1"/>
</dbReference>
<dbReference type="Proteomes" id="UP000799750">
    <property type="component" value="Unassembled WGS sequence"/>
</dbReference>
<reference evidence="6" key="1">
    <citation type="journal article" date="2020" name="Stud. Mycol.">
        <title>101 Dothideomycetes genomes: a test case for predicting lifestyles and emergence of pathogens.</title>
        <authorList>
            <person name="Haridas S."/>
            <person name="Albert R."/>
            <person name="Binder M."/>
            <person name="Bloem J."/>
            <person name="Labutti K."/>
            <person name="Salamov A."/>
            <person name="Andreopoulos B."/>
            <person name="Baker S."/>
            <person name="Barry K."/>
            <person name="Bills G."/>
            <person name="Bluhm B."/>
            <person name="Cannon C."/>
            <person name="Castanera R."/>
            <person name="Culley D."/>
            <person name="Daum C."/>
            <person name="Ezra D."/>
            <person name="Gonzalez J."/>
            <person name="Henrissat B."/>
            <person name="Kuo A."/>
            <person name="Liang C."/>
            <person name="Lipzen A."/>
            <person name="Lutzoni F."/>
            <person name="Magnuson J."/>
            <person name="Mondo S."/>
            <person name="Nolan M."/>
            <person name="Ohm R."/>
            <person name="Pangilinan J."/>
            <person name="Park H.-J."/>
            <person name="Ramirez L."/>
            <person name="Alfaro M."/>
            <person name="Sun H."/>
            <person name="Tritt A."/>
            <person name="Yoshinaga Y."/>
            <person name="Zwiers L.-H."/>
            <person name="Turgeon B."/>
            <person name="Goodwin S."/>
            <person name="Spatafora J."/>
            <person name="Crous P."/>
            <person name="Grigoriev I."/>
        </authorList>
    </citation>
    <scope>NUCLEOTIDE SEQUENCE</scope>
    <source>
        <strain evidence="6">CBS 269.34</strain>
    </source>
</reference>
<feature type="compositionally biased region" description="Polar residues" evidence="4">
    <location>
        <begin position="423"/>
        <end position="438"/>
    </location>
</feature>
<dbReference type="SMART" id="SM00132">
    <property type="entry name" value="LIM"/>
    <property type="match status" value="1"/>
</dbReference>
<gene>
    <name evidence="6" type="ORF">BU16DRAFT_42464</name>
</gene>
<dbReference type="OrthoDB" id="19923at2759"/>
<sequence length="650" mass="72632">MCEPLSILGGALTVASTAITLGQQTYEIVTGIQDAPEHIKRLATDLQGFYHVLGLLTHALNAQLKTAHPESLPLQMITNIQDLLEKCIDVFKDISRVVQPFLDNNGNALRNFTKSFKWEMTRKANVIHMQRTLSDYKLTLELAISSLNFINSSQTIDMVAHLQKDFRRLRRQIDSRDRATIAQKYPPSQQNAQELVEVNEETYSEPMRRFLARTASVISTTSTSTRATDIFSDDVSDVTAFTEYTEVPVNEFITPKPKDIDPVGYSAGSSPKLPEIREVDLGGLEKPLEDTSQRERSSEAAEKENLPQKPGTWKRFRNRVKRNGSSPSLGSLPEFESPSPVTPVSDHGLSPQGSFPFLGKPQDTKMTERSLSPGPFEETRRQTVGRKPVPIGAELTKSSSVPSIPLQGRETTLRAPEHVPHRSATTPISTPSSMSLQNKPYGLPRFSSPDNDAKMESSTSGRNDRDALLSSLRRGASKSISGEEDTRNKSSIDPSSPCKACSSPIGGEKHYTIRSHKWHLQCFRCNSCKVLLQSDTSTMFLVKDDFLVCNSCAYNCQSCDRRVDDHGANDEGLTGNYGRIQSMTQSPGQNLCPGLFFCHDCHKSIKNMRYARNRQGIFCLACHPQTMSEFERERREREREQMRAVPVLVE</sequence>
<feature type="region of interest" description="Disordered" evidence="4">
    <location>
        <begin position="253"/>
        <end position="499"/>
    </location>
</feature>
<feature type="domain" description="LIM zinc-binding" evidence="5">
    <location>
        <begin position="496"/>
        <end position="559"/>
    </location>
</feature>
<proteinExistence type="predicted"/>
<dbReference type="CDD" id="cd08368">
    <property type="entry name" value="LIM"/>
    <property type="match status" value="1"/>
</dbReference>
<organism evidence="6 7">
    <name type="scientific">Lophium mytilinum</name>
    <dbReference type="NCBI Taxonomy" id="390894"/>
    <lineage>
        <taxon>Eukaryota</taxon>
        <taxon>Fungi</taxon>
        <taxon>Dikarya</taxon>
        <taxon>Ascomycota</taxon>
        <taxon>Pezizomycotina</taxon>
        <taxon>Dothideomycetes</taxon>
        <taxon>Pleosporomycetidae</taxon>
        <taxon>Mytilinidiales</taxon>
        <taxon>Mytilinidiaceae</taxon>
        <taxon>Lophium</taxon>
    </lineage>
</organism>
<dbReference type="InterPro" id="IPR001781">
    <property type="entry name" value="Znf_LIM"/>
</dbReference>
<evidence type="ECO:0000313" key="6">
    <source>
        <dbReference type="EMBL" id="KAF2494538.1"/>
    </source>
</evidence>
<feature type="compositionally biased region" description="Basic residues" evidence="4">
    <location>
        <begin position="312"/>
        <end position="322"/>
    </location>
</feature>
<evidence type="ECO:0000259" key="5">
    <source>
        <dbReference type="PROSITE" id="PS50023"/>
    </source>
</evidence>
<feature type="compositionally biased region" description="Basic and acidic residues" evidence="4">
    <location>
        <begin position="411"/>
        <end position="420"/>
    </location>
</feature>
<feature type="compositionally biased region" description="Basic and acidic residues" evidence="4">
    <location>
        <begin position="286"/>
        <end position="306"/>
    </location>
</feature>
<evidence type="ECO:0000256" key="1">
    <source>
        <dbReference type="ARBA" id="ARBA00022723"/>
    </source>
</evidence>
<dbReference type="Pfam" id="PF00412">
    <property type="entry name" value="LIM"/>
    <property type="match status" value="1"/>
</dbReference>
<dbReference type="Pfam" id="PF17111">
    <property type="entry name" value="PigL_N"/>
    <property type="match status" value="1"/>
</dbReference>
<keyword evidence="2 3" id="KW-0862">Zinc</keyword>
<dbReference type="GO" id="GO:0046872">
    <property type="term" value="F:metal ion binding"/>
    <property type="evidence" value="ECO:0007669"/>
    <property type="project" value="UniProtKB-KW"/>
</dbReference>
<name>A0A6A6QPX8_9PEZI</name>
<evidence type="ECO:0000256" key="2">
    <source>
        <dbReference type="ARBA" id="ARBA00022833"/>
    </source>
</evidence>
<evidence type="ECO:0000256" key="3">
    <source>
        <dbReference type="PROSITE-ProRule" id="PRU00125"/>
    </source>
</evidence>
<evidence type="ECO:0000256" key="4">
    <source>
        <dbReference type="SAM" id="MobiDB-lite"/>
    </source>
</evidence>
<keyword evidence="1 3" id="KW-0479">Metal-binding</keyword>